<dbReference type="Proteomes" id="UP000324800">
    <property type="component" value="Unassembled WGS sequence"/>
</dbReference>
<feature type="non-terminal residue" evidence="1">
    <location>
        <position position="1"/>
    </location>
</feature>
<evidence type="ECO:0000313" key="1">
    <source>
        <dbReference type="EMBL" id="KAA6364558.1"/>
    </source>
</evidence>
<sequence>LYRMKEIEDAEMKADIIGHLKSINNDDDAFTKREARAALKEIMQNPENYIVIEDDGEDCIVIE</sequence>
<dbReference type="AlphaFoldDB" id="A0A5J4U2I1"/>
<name>A0A5J4U2I1_9EUKA</name>
<organism evidence="1 2">
    <name type="scientific">Streblomastix strix</name>
    <dbReference type="NCBI Taxonomy" id="222440"/>
    <lineage>
        <taxon>Eukaryota</taxon>
        <taxon>Metamonada</taxon>
        <taxon>Preaxostyla</taxon>
        <taxon>Oxymonadida</taxon>
        <taxon>Streblomastigidae</taxon>
        <taxon>Streblomastix</taxon>
    </lineage>
</organism>
<evidence type="ECO:0000313" key="2">
    <source>
        <dbReference type="Proteomes" id="UP000324800"/>
    </source>
</evidence>
<reference evidence="1 2" key="1">
    <citation type="submission" date="2019-03" db="EMBL/GenBank/DDBJ databases">
        <title>Single cell metagenomics reveals metabolic interactions within the superorganism composed of flagellate Streblomastix strix and complex community of Bacteroidetes bacteria on its surface.</title>
        <authorList>
            <person name="Treitli S.C."/>
            <person name="Kolisko M."/>
            <person name="Husnik F."/>
            <person name="Keeling P."/>
            <person name="Hampl V."/>
        </authorList>
    </citation>
    <scope>NUCLEOTIDE SEQUENCE [LARGE SCALE GENOMIC DNA]</scope>
    <source>
        <strain evidence="1">ST1C</strain>
    </source>
</reference>
<comment type="caution">
    <text evidence="1">The sequence shown here is derived from an EMBL/GenBank/DDBJ whole genome shotgun (WGS) entry which is preliminary data.</text>
</comment>
<accession>A0A5J4U2I1</accession>
<proteinExistence type="predicted"/>
<gene>
    <name evidence="1" type="ORF">EZS28_039914</name>
</gene>
<dbReference type="EMBL" id="SNRW01021496">
    <property type="protein sequence ID" value="KAA6364558.1"/>
    <property type="molecule type" value="Genomic_DNA"/>
</dbReference>
<protein>
    <submittedName>
        <fullName evidence="1">Uncharacterized protein</fullName>
    </submittedName>
</protein>